<dbReference type="PANTHER" id="PTHR37813:SF1">
    <property type="entry name" value="FELS-2 PROPHAGE PROTEIN"/>
    <property type="match status" value="1"/>
</dbReference>
<keyword evidence="1" id="KW-1188">Viral release from host cell</keyword>
<feature type="non-terminal residue" evidence="3">
    <location>
        <position position="1"/>
    </location>
</feature>
<dbReference type="AlphaFoldDB" id="A0A0F8X686"/>
<gene>
    <name evidence="3" type="ORF">LCGC14_2982190</name>
</gene>
<proteinExistence type="predicted"/>
<dbReference type="EMBL" id="LAZR01060935">
    <property type="protein sequence ID" value="KKK64637.1"/>
    <property type="molecule type" value="Genomic_DNA"/>
</dbReference>
<reference evidence="3" key="1">
    <citation type="journal article" date="2015" name="Nature">
        <title>Complex archaea that bridge the gap between prokaryotes and eukaryotes.</title>
        <authorList>
            <person name="Spang A."/>
            <person name="Saw J.H."/>
            <person name="Jorgensen S.L."/>
            <person name="Zaremba-Niedzwiedzka K."/>
            <person name="Martijn J."/>
            <person name="Lind A.E."/>
            <person name="van Eijk R."/>
            <person name="Schleper C."/>
            <person name="Guy L."/>
            <person name="Ettema T.J."/>
        </authorList>
    </citation>
    <scope>NUCLEOTIDE SEQUENCE</scope>
</reference>
<comment type="caution">
    <text evidence="3">The sequence shown here is derived from an EMBL/GenBank/DDBJ whole genome shotgun (WGS) entry which is preliminary data.</text>
</comment>
<dbReference type="InterPro" id="IPR010090">
    <property type="entry name" value="Phage_tape_meas"/>
</dbReference>
<dbReference type="PANTHER" id="PTHR37813">
    <property type="entry name" value="FELS-2 PROPHAGE PROTEIN"/>
    <property type="match status" value="1"/>
</dbReference>
<protein>
    <recommendedName>
        <fullName evidence="2">Phage tail tape measure protein domain-containing protein</fullName>
    </recommendedName>
</protein>
<organism evidence="3">
    <name type="scientific">marine sediment metagenome</name>
    <dbReference type="NCBI Taxonomy" id="412755"/>
    <lineage>
        <taxon>unclassified sequences</taxon>
        <taxon>metagenomes</taxon>
        <taxon>ecological metagenomes</taxon>
    </lineage>
</organism>
<accession>A0A0F8X686</accession>
<evidence type="ECO:0000256" key="1">
    <source>
        <dbReference type="ARBA" id="ARBA00022612"/>
    </source>
</evidence>
<sequence length="369" mass="38457">PRIWDPTYGTIEEQFVFRTEDGGTSLPVFLPPGGSVFIVFDMDVGSGSFASLIKKDEERYPGLPIENVVAVTDNSASIQCWQNGTYLLTGRKGLEELIASIQVMSNAGIQGGEAGTALRRIILNLSGTNKEALKVFQQFGIEISDAAGKMRSMADIIDELQVATEGMGETQRTMTFGLIAGARGVAGFSALVEGGGAQLRFFEKQLENAGGTAQKVATTQIQTLSGRFTILKSEINATAIAFGEKLQPAADALIDTVSRVNAAFNTIGPAVSDVLDDIANLFGNFGMAWNNFWDDLIAKTAEAMASITEAVRTGANDTVSILRILTAATAIVAGQIGGEPGSPAAVAGGLVAGGVLAGTGPSAATRSLR</sequence>
<dbReference type="Pfam" id="PF10145">
    <property type="entry name" value="PhageMin_Tail"/>
    <property type="match status" value="1"/>
</dbReference>
<name>A0A0F8X686_9ZZZZ</name>
<evidence type="ECO:0000313" key="3">
    <source>
        <dbReference type="EMBL" id="KKK64637.1"/>
    </source>
</evidence>
<evidence type="ECO:0000259" key="2">
    <source>
        <dbReference type="Pfam" id="PF10145"/>
    </source>
</evidence>
<dbReference type="NCBIfam" id="TIGR01760">
    <property type="entry name" value="tape_meas_TP901"/>
    <property type="match status" value="1"/>
</dbReference>
<feature type="domain" description="Phage tail tape measure protein" evidence="2">
    <location>
        <begin position="94"/>
        <end position="180"/>
    </location>
</feature>
<feature type="non-terminal residue" evidence="3">
    <location>
        <position position="369"/>
    </location>
</feature>